<evidence type="ECO:0000256" key="6">
    <source>
        <dbReference type="ARBA" id="ARBA00023002"/>
    </source>
</evidence>
<comment type="caution">
    <text evidence="10">The sequence shown here is derived from an EMBL/GenBank/DDBJ whole genome shotgun (WGS) entry which is preliminary data.</text>
</comment>
<dbReference type="PANTHER" id="PTHR30600:SF10">
    <property type="entry name" value="BLL6722 PROTEIN"/>
    <property type="match status" value="1"/>
</dbReference>
<dbReference type="InterPro" id="IPR036909">
    <property type="entry name" value="Cyt_c-like_dom_sf"/>
</dbReference>
<evidence type="ECO:0000256" key="8">
    <source>
        <dbReference type="PROSITE-ProRule" id="PRU00433"/>
    </source>
</evidence>
<keyword evidence="4" id="KW-0732">Signal</keyword>
<keyword evidence="7 8" id="KW-0408">Iron</keyword>
<dbReference type="PROSITE" id="PS51007">
    <property type="entry name" value="CYTC"/>
    <property type="match status" value="2"/>
</dbReference>
<evidence type="ECO:0000256" key="5">
    <source>
        <dbReference type="ARBA" id="ARBA00022764"/>
    </source>
</evidence>
<dbReference type="PANTHER" id="PTHR30600">
    <property type="entry name" value="CYTOCHROME C PEROXIDASE-RELATED"/>
    <property type="match status" value="1"/>
</dbReference>
<dbReference type="Pfam" id="PF03150">
    <property type="entry name" value="CCP_MauG"/>
    <property type="match status" value="1"/>
</dbReference>
<sequence>MKKKYWTVLATILLFVIACSKKDDIEQKIEETFPGFKIPGNFPKVVYKLENNPITEDGFRLGKALFNEGQLSRDGTISCASCHIQASAFTHHGHDVSHGIEDRLGTRNSPPIMNLAWRKSFMWDGGILDLDFQPFAPITAHEEMDEDVNHVLQKLRNTSKYPVLFKSAFGSEEINSARMMKALSQFMLMCISANAKYDKVMRGEEGTAFTEIEQRGYLLFKQKCAACHSEPLFTDESLRNNGIGVNVYGDEGRFKVTENPDDLYRFKVPSLRNLKYTPPYMHDGSFYTLKAVLDHYSRNVEDMPTLDPLLKQNGKLGIALSEQEKLDLLAFLETLNDESFIRSKLLSL</sequence>
<dbReference type="SUPFAM" id="SSF46626">
    <property type="entry name" value="Cytochrome c"/>
    <property type="match status" value="2"/>
</dbReference>
<accession>A0ABW4IFM9</accession>
<dbReference type="InterPro" id="IPR051395">
    <property type="entry name" value="Cytochrome_c_Peroxidase/MauG"/>
</dbReference>
<dbReference type="InterPro" id="IPR026259">
    <property type="entry name" value="MauG/Cytc_peroxidase"/>
</dbReference>
<keyword evidence="10" id="KW-0575">Peroxidase</keyword>
<organism evidence="10 11">
    <name type="scientific">Pseudopedobacter beijingensis</name>
    <dbReference type="NCBI Taxonomy" id="1207056"/>
    <lineage>
        <taxon>Bacteria</taxon>
        <taxon>Pseudomonadati</taxon>
        <taxon>Bacteroidota</taxon>
        <taxon>Sphingobacteriia</taxon>
        <taxon>Sphingobacteriales</taxon>
        <taxon>Sphingobacteriaceae</taxon>
        <taxon>Pseudopedobacter</taxon>
    </lineage>
</organism>
<keyword evidence="11" id="KW-1185">Reference proteome</keyword>
<name>A0ABW4IFM9_9SPHI</name>
<dbReference type="PROSITE" id="PS51257">
    <property type="entry name" value="PROKAR_LIPOPROTEIN"/>
    <property type="match status" value="1"/>
</dbReference>
<keyword evidence="5" id="KW-0574">Periplasm</keyword>
<evidence type="ECO:0000256" key="2">
    <source>
        <dbReference type="ARBA" id="ARBA00022617"/>
    </source>
</evidence>
<evidence type="ECO:0000313" key="10">
    <source>
        <dbReference type="EMBL" id="MFD1631058.1"/>
    </source>
</evidence>
<evidence type="ECO:0000259" key="9">
    <source>
        <dbReference type="PROSITE" id="PS51007"/>
    </source>
</evidence>
<dbReference type="EMBL" id="JBHUDG010000039">
    <property type="protein sequence ID" value="MFD1631058.1"/>
    <property type="molecule type" value="Genomic_DNA"/>
</dbReference>
<evidence type="ECO:0000256" key="1">
    <source>
        <dbReference type="ARBA" id="ARBA00004418"/>
    </source>
</evidence>
<keyword evidence="6" id="KW-0560">Oxidoreductase</keyword>
<dbReference type="Proteomes" id="UP001597118">
    <property type="component" value="Unassembled WGS sequence"/>
</dbReference>
<comment type="subcellular location">
    <subcellularLocation>
        <location evidence="1">Periplasm</location>
    </subcellularLocation>
</comment>
<dbReference type="PIRSF" id="PIRSF000294">
    <property type="entry name" value="Cytochrome-c_peroxidase"/>
    <property type="match status" value="1"/>
</dbReference>
<dbReference type="InterPro" id="IPR004852">
    <property type="entry name" value="Di-haem_cyt_c_peroxidsae"/>
</dbReference>
<protein>
    <submittedName>
        <fullName evidence="10">Cytochrome-c peroxidase</fullName>
    </submittedName>
</protein>
<keyword evidence="3 8" id="KW-0479">Metal-binding</keyword>
<feature type="domain" description="Cytochrome c" evidence="9">
    <location>
        <begin position="57"/>
        <end position="159"/>
    </location>
</feature>
<evidence type="ECO:0000313" key="11">
    <source>
        <dbReference type="Proteomes" id="UP001597118"/>
    </source>
</evidence>
<dbReference type="RefSeq" id="WP_379663430.1">
    <property type="nucleotide sequence ID" value="NZ_JBHUDG010000039.1"/>
</dbReference>
<dbReference type="InterPro" id="IPR009056">
    <property type="entry name" value="Cyt_c-like_dom"/>
</dbReference>
<keyword evidence="2 8" id="KW-0349">Heme</keyword>
<gene>
    <name evidence="10" type="ORF">ACFSAH_14370</name>
</gene>
<evidence type="ECO:0000256" key="7">
    <source>
        <dbReference type="ARBA" id="ARBA00023004"/>
    </source>
</evidence>
<feature type="domain" description="Cytochrome c" evidence="9">
    <location>
        <begin position="211"/>
        <end position="336"/>
    </location>
</feature>
<dbReference type="Gene3D" id="1.10.760.10">
    <property type="entry name" value="Cytochrome c-like domain"/>
    <property type="match status" value="2"/>
</dbReference>
<reference evidence="11" key="1">
    <citation type="journal article" date="2019" name="Int. J. Syst. Evol. Microbiol.">
        <title>The Global Catalogue of Microorganisms (GCM) 10K type strain sequencing project: providing services to taxonomists for standard genome sequencing and annotation.</title>
        <authorList>
            <consortium name="The Broad Institute Genomics Platform"/>
            <consortium name="The Broad Institute Genome Sequencing Center for Infectious Disease"/>
            <person name="Wu L."/>
            <person name="Ma J."/>
        </authorList>
    </citation>
    <scope>NUCLEOTIDE SEQUENCE [LARGE SCALE GENOMIC DNA]</scope>
    <source>
        <strain evidence="11">CCUG 53762</strain>
    </source>
</reference>
<proteinExistence type="predicted"/>
<evidence type="ECO:0000256" key="4">
    <source>
        <dbReference type="ARBA" id="ARBA00022729"/>
    </source>
</evidence>
<evidence type="ECO:0000256" key="3">
    <source>
        <dbReference type="ARBA" id="ARBA00022723"/>
    </source>
</evidence>
<dbReference type="GO" id="GO:0004601">
    <property type="term" value="F:peroxidase activity"/>
    <property type="evidence" value="ECO:0007669"/>
    <property type="project" value="UniProtKB-KW"/>
</dbReference>